<comment type="catalytic activity">
    <reaction evidence="13">
        <text>GMP + diphosphate = guanine + 5-phospho-alpha-D-ribose 1-diphosphate</text>
        <dbReference type="Rhea" id="RHEA:25424"/>
        <dbReference type="ChEBI" id="CHEBI:16235"/>
        <dbReference type="ChEBI" id="CHEBI:33019"/>
        <dbReference type="ChEBI" id="CHEBI:58017"/>
        <dbReference type="ChEBI" id="CHEBI:58115"/>
        <dbReference type="EC" id="2.4.2.8"/>
    </reaction>
    <physiologicalReaction direction="right-to-left" evidence="13">
        <dbReference type="Rhea" id="RHEA:25426"/>
    </physiologicalReaction>
</comment>
<dbReference type="EC" id="2.4.2.8" evidence="5 15"/>
<dbReference type="NCBIfam" id="TIGR01203">
    <property type="entry name" value="HGPRTase"/>
    <property type="match status" value="1"/>
</dbReference>
<evidence type="ECO:0000256" key="6">
    <source>
        <dbReference type="ARBA" id="ARBA00022490"/>
    </source>
</evidence>
<dbReference type="CDD" id="cd06223">
    <property type="entry name" value="PRTases_typeI"/>
    <property type="match status" value="1"/>
</dbReference>
<evidence type="ECO:0000256" key="1">
    <source>
        <dbReference type="ARBA" id="ARBA00001946"/>
    </source>
</evidence>
<name>E1X5Q1_HALMS</name>
<dbReference type="GO" id="GO:0005829">
    <property type="term" value="C:cytosol"/>
    <property type="evidence" value="ECO:0007669"/>
    <property type="project" value="TreeGrafter"/>
</dbReference>
<dbReference type="Proteomes" id="UP000008963">
    <property type="component" value="Chromosome"/>
</dbReference>
<evidence type="ECO:0000259" key="16">
    <source>
        <dbReference type="Pfam" id="PF00156"/>
    </source>
</evidence>
<evidence type="ECO:0000256" key="7">
    <source>
        <dbReference type="ARBA" id="ARBA00022676"/>
    </source>
</evidence>
<comment type="catalytic activity">
    <reaction evidence="14">
        <text>IMP + diphosphate = hypoxanthine + 5-phospho-alpha-D-ribose 1-diphosphate</text>
        <dbReference type="Rhea" id="RHEA:17973"/>
        <dbReference type="ChEBI" id="CHEBI:17368"/>
        <dbReference type="ChEBI" id="CHEBI:33019"/>
        <dbReference type="ChEBI" id="CHEBI:58017"/>
        <dbReference type="ChEBI" id="CHEBI:58053"/>
        <dbReference type="EC" id="2.4.2.8"/>
    </reaction>
    <physiologicalReaction direction="right-to-left" evidence="14">
        <dbReference type="Rhea" id="RHEA:17975"/>
    </physiologicalReaction>
</comment>
<comment type="pathway">
    <text evidence="3 15">Purine metabolism; IMP biosynthesis via salvage pathway; IMP from hypoxanthine: step 1/1.</text>
</comment>
<dbReference type="FunFam" id="3.40.50.2020:FF:000006">
    <property type="entry name" value="Hypoxanthine phosphoribosyltransferase"/>
    <property type="match status" value="1"/>
</dbReference>
<dbReference type="PATRIC" id="fig|862908.3.peg.686"/>
<evidence type="ECO:0000313" key="18">
    <source>
        <dbReference type="Proteomes" id="UP000008963"/>
    </source>
</evidence>
<dbReference type="GO" id="GO:0006166">
    <property type="term" value="P:purine ribonucleoside salvage"/>
    <property type="evidence" value="ECO:0007669"/>
    <property type="project" value="UniProtKB-KW"/>
</dbReference>
<keyword evidence="9 15" id="KW-0479">Metal-binding</keyword>
<keyword evidence="11 15" id="KW-0547">Nucleotide-binding</keyword>
<dbReference type="Pfam" id="PF00156">
    <property type="entry name" value="Pribosyltran"/>
    <property type="match status" value="1"/>
</dbReference>
<evidence type="ECO:0000256" key="11">
    <source>
        <dbReference type="ARBA" id="ARBA00022741"/>
    </source>
</evidence>
<dbReference type="GO" id="GO:0006178">
    <property type="term" value="P:guanine salvage"/>
    <property type="evidence" value="ECO:0007669"/>
    <property type="project" value="TreeGrafter"/>
</dbReference>
<comment type="similarity">
    <text evidence="4 15">Belongs to the purine/pyrimidine phosphoribosyltransferase family.</text>
</comment>
<accession>E1X5Q1</accession>
<keyword evidence="6 15" id="KW-0963">Cytoplasm</keyword>
<evidence type="ECO:0000256" key="14">
    <source>
        <dbReference type="ARBA" id="ARBA00049402"/>
    </source>
</evidence>
<comment type="cofactor">
    <cofactor evidence="1 15">
        <name>Mg(2+)</name>
        <dbReference type="ChEBI" id="CHEBI:18420"/>
    </cofactor>
</comment>
<dbReference type="PANTHER" id="PTHR43340">
    <property type="entry name" value="HYPOXANTHINE-GUANINE PHOSPHORIBOSYLTRANSFERASE"/>
    <property type="match status" value="1"/>
</dbReference>
<dbReference type="AlphaFoldDB" id="E1X5Q1"/>
<evidence type="ECO:0000256" key="13">
    <source>
        <dbReference type="ARBA" id="ARBA00048811"/>
    </source>
</evidence>
<feature type="domain" description="Phosphoribosyltransferase" evidence="16">
    <location>
        <begin position="11"/>
        <end position="155"/>
    </location>
</feature>
<evidence type="ECO:0000256" key="12">
    <source>
        <dbReference type="ARBA" id="ARBA00022842"/>
    </source>
</evidence>
<organism evidence="17 18">
    <name type="scientific">Halobacteriovorax marinus (strain ATCC BAA-682 / DSM 15412 / SJ)</name>
    <name type="common">Bacteriovorax marinus</name>
    <dbReference type="NCBI Taxonomy" id="862908"/>
    <lineage>
        <taxon>Bacteria</taxon>
        <taxon>Pseudomonadati</taxon>
        <taxon>Bdellovibrionota</taxon>
        <taxon>Bacteriovoracia</taxon>
        <taxon>Bacteriovoracales</taxon>
        <taxon>Halobacteriovoraceae</taxon>
        <taxon>Halobacteriovorax</taxon>
    </lineage>
</organism>
<evidence type="ECO:0000313" key="17">
    <source>
        <dbReference type="EMBL" id="CBW25618.1"/>
    </source>
</evidence>
<dbReference type="KEGG" id="bmx:BMS_0714"/>
<keyword evidence="8 15" id="KW-0808">Transferase</keyword>
<dbReference type="STRING" id="862908.BMS_0714"/>
<dbReference type="EMBL" id="FQ312005">
    <property type="protein sequence ID" value="CBW25618.1"/>
    <property type="molecule type" value="Genomic_DNA"/>
</dbReference>
<dbReference type="InterPro" id="IPR050408">
    <property type="entry name" value="HGPRT"/>
</dbReference>
<protein>
    <recommendedName>
        <fullName evidence="5 15">Hypoxanthine phosphoribosyltransferase</fullName>
        <ecNumber evidence="5 15">2.4.2.8</ecNumber>
    </recommendedName>
</protein>
<dbReference type="GO" id="GO:0046100">
    <property type="term" value="P:hypoxanthine metabolic process"/>
    <property type="evidence" value="ECO:0007669"/>
    <property type="project" value="TreeGrafter"/>
</dbReference>
<dbReference type="RefSeq" id="WP_014243404.1">
    <property type="nucleotide sequence ID" value="NC_016620.1"/>
</dbReference>
<dbReference type="OrthoDB" id="5292335at2"/>
<dbReference type="UniPathway" id="UPA00591">
    <property type="reaction ID" value="UER00648"/>
</dbReference>
<dbReference type="HOGENOM" id="CLU_073615_0_0_7"/>
<dbReference type="GO" id="GO:0052657">
    <property type="term" value="F:guanine phosphoribosyltransferase activity"/>
    <property type="evidence" value="ECO:0007669"/>
    <property type="project" value="UniProtKB-ARBA"/>
</dbReference>
<dbReference type="InterPro" id="IPR000836">
    <property type="entry name" value="PRTase_dom"/>
</dbReference>
<dbReference type="GO" id="GO:0000166">
    <property type="term" value="F:nucleotide binding"/>
    <property type="evidence" value="ECO:0007669"/>
    <property type="project" value="UniProtKB-KW"/>
</dbReference>
<dbReference type="GO" id="GO:0000287">
    <property type="term" value="F:magnesium ion binding"/>
    <property type="evidence" value="ECO:0007669"/>
    <property type="project" value="TreeGrafter"/>
</dbReference>
<evidence type="ECO:0000256" key="4">
    <source>
        <dbReference type="ARBA" id="ARBA00008391"/>
    </source>
</evidence>
<dbReference type="SUPFAM" id="SSF53271">
    <property type="entry name" value="PRTase-like"/>
    <property type="match status" value="1"/>
</dbReference>
<dbReference type="InterPro" id="IPR005904">
    <property type="entry name" value="Hxn_phspho_trans"/>
</dbReference>
<evidence type="ECO:0000256" key="10">
    <source>
        <dbReference type="ARBA" id="ARBA00022726"/>
    </source>
</evidence>
<evidence type="ECO:0000256" key="15">
    <source>
        <dbReference type="RuleBase" id="RU364099"/>
    </source>
</evidence>
<dbReference type="PANTHER" id="PTHR43340:SF1">
    <property type="entry name" value="HYPOXANTHINE PHOSPHORIBOSYLTRANSFERASE"/>
    <property type="match status" value="1"/>
</dbReference>
<comment type="subcellular location">
    <subcellularLocation>
        <location evidence="2 15">Cytoplasm</location>
    </subcellularLocation>
</comment>
<sequence>MSFPELISREKIHSRVQELAKEIERDFAGEEIIVVGVLKGSFIFCADLIREINLPITLDFISVSSYEGTESTGELKINLDIKSKIEGKNVILVEDIIDTGLTISSLITRFKKNNPKSLKVASLLYKPARIQHKVDIDYLAFEIEDHFVIGYGLDFNGSYRELPYVGIYNGEV</sequence>
<dbReference type="Gene3D" id="3.40.50.2020">
    <property type="match status" value="1"/>
</dbReference>
<dbReference type="InterPro" id="IPR029057">
    <property type="entry name" value="PRTase-like"/>
</dbReference>
<dbReference type="GO" id="GO:0032264">
    <property type="term" value="P:IMP salvage"/>
    <property type="evidence" value="ECO:0007669"/>
    <property type="project" value="UniProtKB-UniPathway"/>
</dbReference>
<dbReference type="eggNOG" id="COG0634">
    <property type="taxonomic scope" value="Bacteria"/>
</dbReference>
<evidence type="ECO:0000256" key="3">
    <source>
        <dbReference type="ARBA" id="ARBA00004669"/>
    </source>
</evidence>
<evidence type="ECO:0000256" key="9">
    <source>
        <dbReference type="ARBA" id="ARBA00022723"/>
    </source>
</evidence>
<reference evidence="18" key="1">
    <citation type="journal article" date="2013" name="ISME J.">
        <title>A small predatory core genome in the divergent marine Bacteriovorax marinus SJ and the terrestrial Bdellovibrio bacteriovorus.</title>
        <authorList>
            <person name="Crossman L.C."/>
            <person name="Chen H."/>
            <person name="Cerdeno-Tarraga A.M."/>
            <person name="Brooks K."/>
            <person name="Quail M.A."/>
            <person name="Pineiro S.A."/>
            <person name="Hobley L."/>
            <person name="Sockett R.E."/>
            <person name="Bentley S.D."/>
            <person name="Parkhill J."/>
            <person name="Williams H.N."/>
            <person name="Stine O.C."/>
        </authorList>
    </citation>
    <scope>NUCLEOTIDE SEQUENCE [LARGE SCALE GENOMIC DNA]</scope>
    <source>
        <strain evidence="18">ATCC BAA-682 / DSM 15412 / SJ</strain>
    </source>
</reference>
<evidence type="ECO:0000256" key="5">
    <source>
        <dbReference type="ARBA" id="ARBA00011895"/>
    </source>
</evidence>
<evidence type="ECO:0000256" key="8">
    <source>
        <dbReference type="ARBA" id="ARBA00022679"/>
    </source>
</evidence>
<proteinExistence type="inferred from homology"/>
<keyword evidence="7 15" id="KW-0328">Glycosyltransferase</keyword>
<evidence type="ECO:0000256" key="2">
    <source>
        <dbReference type="ARBA" id="ARBA00004496"/>
    </source>
</evidence>
<keyword evidence="10 15" id="KW-0660">Purine salvage</keyword>
<keyword evidence="12 15" id="KW-0460">Magnesium</keyword>
<gene>
    <name evidence="17" type="primary">hpt</name>
    <name evidence="17" type="ordered locus">BMS_0714</name>
</gene>
<keyword evidence="18" id="KW-1185">Reference proteome</keyword>
<dbReference type="GO" id="GO:0004422">
    <property type="term" value="F:hypoxanthine phosphoribosyltransferase activity"/>
    <property type="evidence" value="ECO:0007669"/>
    <property type="project" value="InterPro"/>
</dbReference>
<dbReference type="GO" id="GO:0032263">
    <property type="term" value="P:GMP salvage"/>
    <property type="evidence" value="ECO:0007669"/>
    <property type="project" value="TreeGrafter"/>
</dbReference>